<evidence type="ECO:0000313" key="2">
    <source>
        <dbReference type="EMBL" id="NXP69075.1"/>
    </source>
</evidence>
<gene>
    <name evidence="2" type="primary">Gpr179_0</name>
    <name evidence="2" type="ORF">CHLCYA_R14208</name>
</gene>
<dbReference type="Proteomes" id="UP000614263">
    <property type="component" value="Unassembled WGS sequence"/>
</dbReference>
<feature type="compositionally biased region" description="Gly residues" evidence="1">
    <location>
        <begin position="148"/>
        <end position="157"/>
    </location>
</feature>
<feature type="region of interest" description="Disordered" evidence="1">
    <location>
        <begin position="20"/>
        <end position="251"/>
    </location>
</feature>
<feature type="non-terminal residue" evidence="2">
    <location>
        <position position="251"/>
    </location>
</feature>
<protein>
    <submittedName>
        <fullName evidence="2">GP179 protein</fullName>
    </submittedName>
</protein>
<evidence type="ECO:0000313" key="3">
    <source>
        <dbReference type="Proteomes" id="UP000614263"/>
    </source>
</evidence>
<feature type="compositionally biased region" description="Gly residues" evidence="1">
    <location>
        <begin position="60"/>
        <end position="69"/>
    </location>
</feature>
<evidence type="ECO:0000256" key="1">
    <source>
        <dbReference type="SAM" id="MobiDB-lite"/>
    </source>
</evidence>
<proteinExistence type="predicted"/>
<keyword evidence="3" id="KW-1185">Reference proteome</keyword>
<reference evidence="2" key="1">
    <citation type="submission" date="2019-10" db="EMBL/GenBank/DDBJ databases">
        <title>Bird 10,000 Genomes (B10K) Project - Family phase.</title>
        <authorList>
            <person name="Zhang G."/>
        </authorList>
    </citation>
    <scope>NUCLEOTIDE SEQUENCE</scope>
    <source>
        <strain evidence="2">B10K-DU-002-57</strain>
        <tissue evidence="2">Muscle</tissue>
    </source>
</reference>
<dbReference type="EMBL" id="WEZZ01039564">
    <property type="protein sequence ID" value="NXP69075.1"/>
    <property type="molecule type" value="Genomic_DNA"/>
</dbReference>
<feature type="compositionally biased region" description="Polar residues" evidence="1">
    <location>
        <begin position="171"/>
        <end position="180"/>
    </location>
</feature>
<sequence length="251" mass="25502">VCPPAALGMPAARAALLRQEAIAAREDGGSPESPDEALGRGSSQAEPERGPGRSRSGAGSAQGGPGGSRGDSSSKAGICPGKGGGEGDSPGTEKAPELPKVAPEQAAGRRAEVCPWESREQGRSVRAEICPWDTEGAPPEQGSPKPGEGVGQPGMGLAGKRPALPKPASQRDGTAESTKASICPWEAEDEPRPKPEVCPWEEAAAPPGKERLRQDTGGTSRGEEKAGSRAPEKGKQPPGKPLPKSPSGKPQ</sequence>
<feature type="compositionally biased region" description="Basic and acidic residues" evidence="1">
    <location>
        <begin position="107"/>
        <end position="126"/>
    </location>
</feature>
<feature type="non-terminal residue" evidence="2">
    <location>
        <position position="1"/>
    </location>
</feature>
<accession>A0A852BM20</accession>
<feature type="compositionally biased region" description="Basic and acidic residues" evidence="1">
    <location>
        <begin position="221"/>
        <end position="235"/>
    </location>
</feature>
<comment type="caution">
    <text evidence="2">The sequence shown here is derived from an EMBL/GenBank/DDBJ whole genome shotgun (WGS) entry which is preliminary data.</text>
</comment>
<organism evidence="2 3">
    <name type="scientific">Chloropsis cyanopogon</name>
    <dbReference type="NCBI Taxonomy" id="1218682"/>
    <lineage>
        <taxon>Eukaryota</taxon>
        <taxon>Metazoa</taxon>
        <taxon>Chordata</taxon>
        <taxon>Craniata</taxon>
        <taxon>Vertebrata</taxon>
        <taxon>Euteleostomi</taxon>
        <taxon>Archelosauria</taxon>
        <taxon>Archosauria</taxon>
        <taxon>Dinosauria</taxon>
        <taxon>Saurischia</taxon>
        <taxon>Theropoda</taxon>
        <taxon>Coelurosauria</taxon>
        <taxon>Aves</taxon>
        <taxon>Neognathae</taxon>
        <taxon>Neoaves</taxon>
        <taxon>Telluraves</taxon>
        <taxon>Australaves</taxon>
        <taxon>Passeriformes</taxon>
        <taxon>Corvoidea</taxon>
        <taxon>Irenidae</taxon>
        <taxon>Chloropsis</taxon>
    </lineage>
</organism>
<dbReference type="AlphaFoldDB" id="A0A852BM20"/>
<name>A0A852BM20_9CORV</name>